<feature type="compositionally biased region" description="Polar residues" evidence="1">
    <location>
        <begin position="315"/>
        <end position="324"/>
    </location>
</feature>
<feature type="region of interest" description="Disordered" evidence="1">
    <location>
        <begin position="155"/>
        <end position="231"/>
    </location>
</feature>
<dbReference type="AlphaFoldDB" id="A0AAE1BR67"/>
<reference evidence="2" key="1">
    <citation type="submission" date="2023-10" db="EMBL/GenBank/DDBJ databases">
        <title>Genome assemblies of two species of porcelain crab, Petrolisthes cinctipes and Petrolisthes manimaculis (Anomura: Porcellanidae).</title>
        <authorList>
            <person name="Angst P."/>
        </authorList>
    </citation>
    <scope>NUCLEOTIDE SEQUENCE</scope>
    <source>
        <strain evidence="2">PB745_01</strain>
        <tissue evidence="2">Gill</tissue>
    </source>
</reference>
<dbReference type="EMBL" id="JAWQEG010006411">
    <property type="protein sequence ID" value="KAK3854943.1"/>
    <property type="molecule type" value="Genomic_DNA"/>
</dbReference>
<accession>A0AAE1BR67</accession>
<feature type="region of interest" description="Disordered" evidence="1">
    <location>
        <begin position="80"/>
        <end position="116"/>
    </location>
</feature>
<feature type="region of interest" description="Disordered" evidence="1">
    <location>
        <begin position="315"/>
        <end position="337"/>
    </location>
</feature>
<feature type="compositionally biased region" description="Pro residues" evidence="1">
    <location>
        <begin position="97"/>
        <end position="109"/>
    </location>
</feature>
<keyword evidence="3" id="KW-1185">Reference proteome</keyword>
<name>A0AAE1BR67_PETCI</name>
<feature type="compositionally biased region" description="Low complexity" evidence="1">
    <location>
        <begin position="81"/>
        <end position="96"/>
    </location>
</feature>
<sequence>MFPSGGKRKSAVRKEGNVNLSRELSTGMPLPDFQALTNSLQSHGSEASTSAFSKAVTYPSSSLTMNQSLDPSFQQPLVYPSSQSFSHDSLQSSLFPTPQPLTLPSPQPLSSPSAYPHSPSFALISDTYQTPVLHSGPENSNVSLGWREQGYQSVPVNPSASLNVTPYPTCDPDQDTEGEGGAWGGEEWESEHTIQGPWASDSAVQSNAGVLSTPGSVTPGQPGTSFTPGSQQCRKRKLKMYQWPPQQDPKLEMMRLRALNRYNKRLQEEQQERDLNRSLIKGIEETGAYKKEVAKTMQSIQWYDQQLRQMKMILQSQGRSGTHQDNNDLMPGPSSMN</sequence>
<feature type="compositionally biased region" description="Polar residues" evidence="1">
    <location>
        <begin position="35"/>
        <end position="47"/>
    </location>
</feature>
<feature type="compositionally biased region" description="Polar residues" evidence="1">
    <location>
        <begin position="155"/>
        <end position="166"/>
    </location>
</feature>
<evidence type="ECO:0000256" key="1">
    <source>
        <dbReference type="SAM" id="MobiDB-lite"/>
    </source>
</evidence>
<feature type="region of interest" description="Disordered" evidence="1">
    <location>
        <begin position="1"/>
        <end position="47"/>
    </location>
</feature>
<proteinExistence type="predicted"/>
<dbReference type="Proteomes" id="UP001286313">
    <property type="component" value="Unassembled WGS sequence"/>
</dbReference>
<organism evidence="2 3">
    <name type="scientific">Petrolisthes cinctipes</name>
    <name type="common">Flat porcelain crab</name>
    <dbReference type="NCBI Taxonomy" id="88211"/>
    <lineage>
        <taxon>Eukaryota</taxon>
        <taxon>Metazoa</taxon>
        <taxon>Ecdysozoa</taxon>
        <taxon>Arthropoda</taxon>
        <taxon>Crustacea</taxon>
        <taxon>Multicrustacea</taxon>
        <taxon>Malacostraca</taxon>
        <taxon>Eumalacostraca</taxon>
        <taxon>Eucarida</taxon>
        <taxon>Decapoda</taxon>
        <taxon>Pleocyemata</taxon>
        <taxon>Anomura</taxon>
        <taxon>Galatheoidea</taxon>
        <taxon>Porcellanidae</taxon>
        <taxon>Petrolisthes</taxon>
    </lineage>
</organism>
<feature type="compositionally biased region" description="Basic residues" evidence="1">
    <location>
        <begin position="1"/>
        <end position="11"/>
    </location>
</feature>
<comment type="caution">
    <text evidence="2">The sequence shown here is derived from an EMBL/GenBank/DDBJ whole genome shotgun (WGS) entry which is preliminary data.</text>
</comment>
<protein>
    <submittedName>
        <fullName evidence="2">Uncharacterized protein</fullName>
    </submittedName>
</protein>
<evidence type="ECO:0000313" key="3">
    <source>
        <dbReference type="Proteomes" id="UP001286313"/>
    </source>
</evidence>
<evidence type="ECO:0000313" key="2">
    <source>
        <dbReference type="EMBL" id="KAK3854943.1"/>
    </source>
</evidence>
<gene>
    <name evidence="2" type="ORF">Pcinc_038632</name>
</gene>
<feature type="compositionally biased region" description="Polar residues" evidence="1">
    <location>
        <begin position="202"/>
        <end position="231"/>
    </location>
</feature>